<comment type="caution">
    <text evidence="7">The sequence shown here is derived from an EMBL/GenBank/DDBJ whole genome shotgun (WGS) entry which is preliminary data.</text>
</comment>
<keyword evidence="1 5" id="KW-0673">Quorum sensing</keyword>
<accession>A0A7W4VIH8</accession>
<evidence type="ECO:0000313" key="8">
    <source>
        <dbReference type="Proteomes" id="UP000532010"/>
    </source>
</evidence>
<reference evidence="7 8" key="1">
    <citation type="submission" date="2020-08" db="EMBL/GenBank/DDBJ databases">
        <title>The Agave Microbiome: Exploring the role of microbial communities in plant adaptations to desert environments.</title>
        <authorList>
            <person name="Partida-Martinez L.P."/>
        </authorList>
    </citation>
    <scope>NUCLEOTIDE SEQUENCE [LARGE SCALE GENOMIC DNA]</scope>
    <source>
        <strain evidence="7 8">AT3.9</strain>
    </source>
</reference>
<dbReference type="Proteomes" id="UP000532010">
    <property type="component" value="Unassembled WGS sequence"/>
</dbReference>
<dbReference type="PROSITE" id="PS51187">
    <property type="entry name" value="AUTOINDUCER_SYNTH_2"/>
    <property type="match status" value="1"/>
</dbReference>
<dbReference type="PANTHER" id="PTHR39322">
    <property type="entry name" value="ACYL-HOMOSERINE-LACTONE SYNTHASE"/>
    <property type="match status" value="1"/>
</dbReference>
<evidence type="ECO:0000256" key="5">
    <source>
        <dbReference type="PROSITE-ProRule" id="PRU00533"/>
    </source>
</evidence>
<evidence type="ECO:0000256" key="3">
    <source>
        <dbReference type="ARBA" id="ARBA00022691"/>
    </source>
</evidence>
<dbReference type="InterPro" id="IPR016181">
    <property type="entry name" value="Acyl_CoA_acyltransferase"/>
</dbReference>
<dbReference type="GO" id="GO:0061579">
    <property type="term" value="F:N-acyl homoserine lactone synthase activity"/>
    <property type="evidence" value="ECO:0007669"/>
    <property type="project" value="UniProtKB-UniRule"/>
</dbReference>
<dbReference type="RefSeq" id="WP_183447283.1">
    <property type="nucleotide sequence ID" value="NZ_JACHWB010000001.1"/>
</dbReference>
<dbReference type="GO" id="GO:0009372">
    <property type="term" value="P:quorum sensing"/>
    <property type="evidence" value="ECO:0007669"/>
    <property type="project" value="UniProtKB-UniRule"/>
</dbReference>
<dbReference type="PANTHER" id="PTHR39322:SF1">
    <property type="entry name" value="ISOVALERYL-HOMOSERINE LACTONE SYNTHASE"/>
    <property type="match status" value="1"/>
</dbReference>
<evidence type="ECO:0000256" key="2">
    <source>
        <dbReference type="ARBA" id="ARBA00022679"/>
    </source>
</evidence>
<keyword evidence="4 5" id="KW-0071">Autoinducer synthesis</keyword>
<dbReference type="AlphaFoldDB" id="A0A7W4VIH8"/>
<evidence type="ECO:0000313" key="7">
    <source>
        <dbReference type="EMBL" id="MBB3017742.1"/>
    </source>
</evidence>
<protein>
    <recommendedName>
        <fullName evidence="6">Acyl-homoserine-lactone synthase</fullName>
        <ecNumber evidence="6">2.3.1.184</ecNumber>
    </recommendedName>
    <alternativeName>
        <fullName evidence="6">Autoinducer synthesis protein</fullName>
    </alternativeName>
</protein>
<comment type="similarity">
    <text evidence="5 6">Belongs to the autoinducer synthase family.</text>
</comment>
<proteinExistence type="inferred from homology"/>
<keyword evidence="8" id="KW-1185">Reference proteome</keyword>
<evidence type="ECO:0000256" key="4">
    <source>
        <dbReference type="ARBA" id="ARBA00022929"/>
    </source>
</evidence>
<comment type="catalytic activity">
    <reaction evidence="6">
        <text>a fatty acyl-[ACP] + S-adenosyl-L-methionine = an N-acyl-L-homoserine lactone + S-methyl-5'-thioadenosine + holo-[ACP] + H(+)</text>
        <dbReference type="Rhea" id="RHEA:10096"/>
        <dbReference type="Rhea" id="RHEA-COMP:9685"/>
        <dbReference type="Rhea" id="RHEA-COMP:14125"/>
        <dbReference type="ChEBI" id="CHEBI:15378"/>
        <dbReference type="ChEBI" id="CHEBI:17509"/>
        <dbReference type="ChEBI" id="CHEBI:55474"/>
        <dbReference type="ChEBI" id="CHEBI:59789"/>
        <dbReference type="ChEBI" id="CHEBI:64479"/>
        <dbReference type="ChEBI" id="CHEBI:138651"/>
        <dbReference type="EC" id="2.3.1.184"/>
    </reaction>
</comment>
<keyword evidence="3 6" id="KW-0949">S-adenosyl-L-methionine</keyword>
<organism evidence="7 8">
    <name type="scientific">Microvirga lupini</name>
    <dbReference type="NCBI Taxonomy" id="420324"/>
    <lineage>
        <taxon>Bacteria</taxon>
        <taxon>Pseudomonadati</taxon>
        <taxon>Pseudomonadota</taxon>
        <taxon>Alphaproteobacteria</taxon>
        <taxon>Hyphomicrobiales</taxon>
        <taxon>Methylobacteriaceae</taxon>
        <taxon>Microvirga</taxon>
    </lineage>
</organism>
<name>A0A7W4VIH8_9HYPH</name>
<keyword evidence="2 6" id="KW-0808">Transferase</keyword>
<dbReference type="PRINTS" id="PR01549">
    <property type="entry name" value="AUTOINDCRSYN"/>
</dbReference>
<dbReference type="EC" id="2.3.1.184" evidence="6"/>
<dbReference type="EMBL" id="JACHWB010000001">
    <property type="protein sequence ID" value="MBB3017742.1"/>
    <property type="molecule type" value="Genomic_DNA"/>
</dbReference>
<evidence type="ECO:0000256" key="6">
    <source>
        <dbReference type="RuleBase" id="RU361135"/>
    </source>
</evidence>
<evidence type="ECO:0000256" key="1">
    <source>
        <dbReference type="ARBA" id="ARBA00022654"/>
    </source>
</evidence>
<dbReference type="Pfam" id="PF00765">
    <property type="entry name" value="Autoind_synth"/>
    <property type="match status" value="1"/>
</dbReference>
<keyword evidence="7" id="KW-0012">Acyltransferase</keyword>
<dbReference type="GO" id="GO:0007165">
    <property type="term" value="P:signal transduction"/>
    <property type="evidence" value="ECO:0007669"/>
    <property type="project" value="TreeGrafter"/>
</dbReference>
<gene>
    <name evidence="7" type="ORF">FHR70_000782</name>
</gene>
<sequence length="214" mass="24167">MTSIHIVNDENRAGYEAILDEYFRLRHEIFVGERGWHDLEQPNGREVDAYDNEQASYLIALDHDRVVGGLRLYPTVLPHMISQSFAHLVRGQDVLSGPTILECTRYFIVRERRMGRTDCRLLAAFQQFCLEEGVTEVTAVVEMWWLPRWQQAGFNVRPLGLPTMVAGQPCIAAAIQISDNSLRHVSRLAGLRGSCLMRATGASTFTDKVPHVAT</sequence>
<dbReference type="Gene3D" id="3.40.630.30">
    <property type="match status" value="1"/>
</dbReference>
<dbReference type="InterPro" id="IPR001690">
    <property type="entry name" value="Autoind_synthase"/>
</dbReference>
<dbReference type="SUPFAM" id="SSF55729">
    <property type="entry name" value="Acyl-CoA N-acyltransferases (Nat)"/>
    <property type="match status" value="1"/>
</dbReference>